<evidence type="ECO:0000256" key="1">
    <source>
        <dbReference type="SAM" id="Phobius"/>
    </source>
</evidence>
<comment type="caution">
    <text evidence="2">The sequence shown here is derived from an EMBL/GenBank/DDBJ whole genome shotgun (WGS) entry which is preliminary data.</text>
</comment>
<proteinExistence type="predicted"/>
<feature type="transmembrane region" description="Helical" evidence="1">
    <location>
        <begin position="20"/>
        <end position="40"/>
    </location>
</feature>
<name>A0ABU9Z7R3_9HYPH</name>
<accession>A0ABU9Z7R3</accession>
<gene>
    <name evidence="2" type="ORF">PUR21_06680</name>
</gene>
<dbReference type="RefSeq" id="WP_200671127.1">
    <property type="nucleotide sequence ID" value="NZ_JACWCW010000046.1"/>
</dbReference>
<keyword evidence="1" id="KW-1133">Transmembrane helix</keyword>
<dbReference type="PIRSF" id="PIRSF011386">
    <property type="entry name" value="FixH"/>
    <property type="match status" value="1"/>
</dbReference>
<organism evidence="2 3">
    <name type="scientific">Methylorubrum rhodesianum</name>
    <dbReference type="NCBI Taxonomy" id="29427"/>
    <lineage>
        <taxon>Bacteria</taxon>
        <taxon>Pseudomonadati</taxon>
        <taxon>Pseudomonadota</taxon>
        <taxon>Alphaproteobacteria</taxon>
        <taxon>Hyphomicrobiales</taxon>
        <taxon>Methylobacteriaceae</taxon>
        <taxon>Methylorubrum</taxon>
    </lineage>
</organism>
<evidence type="ECO:0000313" key="3">
    <source>
        <dbReference type="Proteomes" id="UP001404845"/>
    </source>
</evidence>
<reference evidence="2 3" key="1">
    <citation type="journal article" date="2023" name="PLoS ONE">
        <title>Complete genome assembly of Hawai'i environmental nontuberculous mycobacteria reveals unexpected co-isolation with methylobacteria.</title>
        <authorList>
            <person name="Hendrix J."/>
            <person name="Epperson L.E."/>
            <person name="Tong E.I."/>
            <person name="Chan Y.L."/>
            <person name="Hasan N.A."/>
            <person name="Dawrs S.N."/>
            <person name="Norton G.J."/>
            <person name="Virdi R."/>
            <person name="Crooks J.L."/>
            <person name="Chan E.D."/>
            <person name="Honda J.R."/>
            <person name="Strong M."/>
        </authorList>
    </citation>
    <scope>NUCLEOTIDE SEQUENCE [LARGE SCALE GENOMIC DNA]</scope>
    <source>
        <strain evidence="2 3">NJH_HI01</strain>
    </source>
</reference>
<keyword evidence="3" id="KW-1185">Reference proteome</keyword>
<dbReference type="EMBL" id="JAQYXL010000001">
    <property type="protein sequence ID" value="MEN3227328.1"/>
    <property type="molecule type" value="Genomic_DNA"/>
</dbReference>
<dbReference type="Proteomes" id="UP001404845">
    <property type="component" value="Unassembled WGS sequence"/>
</dbReference>
<dbReference type="InterPro" id="IPR018037">
    <property type="entry name" value="FixH_proteobacterial"/>
</dbReference>
<sequence>MTATASPPRPSPSTGLTGRTVFAIFAAFFGTIACADAFLVTSAVRTWSGLEEPSPYRASQRYNAELERARAQSAQGWILDGKVAREGHTGAAVTVSLRAADAAPLTGRTLRARLERPTDKRADRTLVVTETAPGLYAGHLPAVSSGQWELVVEVLDGDDVAFRRRHRVILD</sequence>
<dbReference type="Pfam" id="PF05751">
    <property type="entry name" value="FixH"/>
    <property type="match status" value="1"/>
</dbReference>
<keyword evidence="1" id="KW-0812">Transmembrane</keyword>
<dbReference type="InterPro" id="IPR008620">
    <property type="entry name" value="FixH"/>
</dbReference>
<keyword evidence="1" id="KW-0472">Membrane</keyword>
<evidence type="ECO:0000313" key="2">
    <source>
        <dbReference type="EMBL" id="MEN3227328.1"/>
    </source>
</evidence>
<protein>
    <submittedName>
        <fullName evidence="2">FixH family protein</fullName>
    </submittedName>
</protein>